<name>A0A8T3BUH6_DENNO</name>
<evidence type="ECO:0000313" key="1">
    <source>
        <dbReference type="EMBL" id="KAI0520029.1"/>
    </source>
</evidence>
<proteinExistence type="predicted"/>
<keyword evidence="2" id="KW-1185">Reference proteome</keyword>
<dbReference type="AlphaFoldDB" id="A0A8T3BUH6"/>
<accession>A0A8T3BUH6</accession>
<dbReference type="Proteomes" id="UP000829196">
    <property type="component" value="Unassembled WGS sequence"/>
</dbReference>
<dbReference type="EMBL" id="JAGYWB010000006">
    <property type="protein sequence ID" value="KAI0520029.1"/>
    <property type="molecule type" value="Genomic_DNA"/>
</dbReference>
<reference evidence="1" key="1">
    <citation type="journal article" date="2022" name="Front. Genet.">
        <title>Chromosome-Scale Assembly of the Dendrobium nobile Genome Provides Insights Into the Molecular Mechanism of the Biosynthesis of the Medicinal Active Ingredient of Dendrobium.</title>
        <authorList>
            <person name="Xu Q."/>
            <person name="Niu S.-C."/>
            <person name="Li K.-L."/>
            <person name="Zheng P.-J."/>
            <person name="Zhang X.-J."/>
            <person name="Jia Y."/>
            <person name="Liu Y."/>
            <person name="Niu Y.-X."/>
            <person name="Yu L.-H."/>
            <person name="Chen D.-F."/>
            <person name="Zhang G.-Q."/>
        </authorList>
    </citation>
    <scope>NUCLEOTIDE SEQUENCE</scope>
    <source>
        <tissue evidence="1">Leaf</tissue>
    </source>
</reference>
<gene>
    <name evidence="1" type="ORF">KFK09_007494</name>
</gene>
<sequence length="72" mass="7782">MKMSARSCSECERDWGREGMCGGARPVQEVARSAGLRRRVGAIAGVWRERRPGMALAVEEAGGRYLVGGACR</sequence>
<organism evidence="1 2">
    <name type="scientific">Dendrobium nobile</name>
    <name type="common">Orchid</name>
    <dbReference type="NCBI Taxonomy" id="94219"/>
    <lineage>
        <taxon>Eukaryota</taxon>
        <taxon>Viridiplantae</taxon>
        <taxon>Streptophyta</taxon>
        <taxon>Embryophyta</taxon>
        <taxon>Tracheophyta</taxon>
        <taxon>Spermatophyta</taxon>
        <taxon>Magnoliopsida</taxon>
        <taxon>Liliopsida</taxon>
        <taxon>Asparagales</taxon>
        <taxon>Orchidaceae</taxon>
        <taxon>Epidendroideae</taxon>
        <taxon>Malaxideae</taxon>
        <taxon>Dendrobiinae</taxon>
        <taxon>Dendrobium</taxon>
    </lineage>
</organism>
<protein>
    <submittedName>
        <fullName evidence="1">Uncharacterized protein</fullName>
    </submittedName>
</protein>
<comment type="caution">
    <text evidence="1">The sequence shown here is derived from an EMBL/GenBank/DDBJ whole genome shotgun (WGS) entry which is preliminary data.</text>
</comment>
<evidence type="ECO:0000313" key="2">
    <source>
        <dbReference type="Proteomes" id="UP000829196"/>
    </source>
</evidence>